<gene>
    <name evidence="2" type="ORF">WJX84_006205</name>
</gene>
<protein>
    <recommendedName>
        <fullName evidence="4">BZIP domain-containing protein</fullName>
    </recommendedName>
</protein>
<comment type="caution">
    <text evidence="2">The sequence shown here is derived from an EMBL/GenBank/DDBJ whole genome shotgun (WGS) entry which is preliminary data.</text>
</comment>
<feature type="region of interest" description="Disordered" evidence="1">
    <location>
        <begin position="139"/>
        <end position="182"/>
    </location>
</feature>
<feature type="compositionally biased region" description="Basic residues" evidence="1">
    <location>
        <begin position="140"/>
        <end position="155"/>
    </location>
</feature>
<dbReference type="EMBL" id="JALJOV010000788">
    <property type="protein sequence ID" value="KAK9861250.1"/>
    <property type="molecule type" value="Genomic_DNA"/>
</dbReference>
<evidence type="ECO:0000313" key="2">
    <source>
        <dbReference type="EMBL" id="KAK9861250.1"/>
    </source>
</evidence>
<feature type="compositionally biased region" description="Low complexity" evidence="1">
    <location>
        <begin position="172"/>
        <end position="182"/>
    </location>
</feature>
<feature type="region of interest" description="Disordered" evidence="1">
    <location>
        <begin position="71"/>
        <end position="121"/>
    </location>
</feature>
<dbReference type="AlphaFoldDB" id="A0AAW1SV83"/>
<sequence>MQPHFPIEHAAFSLADLERHTSREQFLAAAGSSWGQGSYDASLAALLFPEISAQPTAYDQPIALDQHLQPRVPRDGARSESSSHCLPGAGCSIPTSSFAKAEDSPEEASLPEQHSDDCDEPRANMTAQQLDEERAERLRAKNRHAQQRYRERKVKYRDSQKRYRERQKDAKQQQAAERQAAQDTIARLTSENNALNKRSDALEGALSRAQSKLSSTSGGRTIIAAESGLDPSLEEGMAVSINLRGPCLLTQSQLLQMTLDQHFDLNKALKQKLQGSLNAVFHHQADHPRSLVSCRQLESSFAEFIFMTRAAGAVQPQRARQLLALNLETLEALDGDDRLRLCTVLAELNLTSEQKLGVIAARDEYLQVLDLLQLKQQQPLTEWVNASASHLQPLKLIRASCAFNSILKDEYRAWDEMQVKFYTQILNVRQAAMVVTLCWPIHPDIVLVASILEEQLARPTCLVSMLSNTESEPAPPTSLPGLLELEMKCPQQ</sequence>
<evidence type="ECO:0008006" key="4">
    <source>
        <dbReference type="Google" id="ProtNLM"/>
    </source>
</evidence>
<name>A0AAW1SV83_9CHLO</name>
<dbReference type="Proteomes" id="UP001485043">
    <property type="component" value="Unassembled WGS sequence"/>
</dbReference>
<feature type="compositionally biased region" description="Basic and acidic residues" evidence="1">
    <location>
        <begin position="156"/>
        <end position="171"/>
    </location>
</feature>
<evidence type="ECO:0000313" key="3">
    <source>
        <dbReference type="Proteomes" id="UP001485043"/>
    </source>
</evidence>
<evidence type="ECO:0000256" key="1">
    <source>
        <dbReference type="SAM" id="MobiDB-lite"/>
    </source>
</evidence>
<keyword evidence="3" id="KW-1185">Reference proteome</keyword>
<proteinExistence type="predicted"/>
<reference evidence="2 3" key="1">
    <citation type="journal article" date="2024" name="Nat. Commun.">
        <title>Phylogenomics reveals the evolutionary origins of lichenization in chlorophyte algae.</title>
        <authorList>
            <person name="Puginier C."/>
            <person name="Libourel C."/>
            <person name="Otte J."/>
            <person name="Skaloud P."/>
            <person name="Haon M."/>
            <person name="Grisel S."/>
            <person name="Petersen M."/>
            <person name="Berrin J.G."/>
            <person name="Delaux P.M."/>
            <person name="Dal Grande F."/>
            <person name="Keller J."/>
        </authorList>
    </citation>
    <scope>NUCLEOTIDE SEQUENCE [LARGE SCALE GENOMIC DNA]</scope>
    <source>
        <strain evidence="2 3">SAG 2523</strain>
    </source>
</reference>
<organism evidence="2 3">
    <name type="scientific">Apatococcus fuscideae</name>
    <dbReference type="NCBI Taxonomy" id="2026836"/>
    <lineage>
        <taxon>Eukaryota</taxon>
        <taxon>Viridiplantae</taxon>
        <taxon>Chlorophyta</taxon>
        <taxon>core chlorophytes</taxon>
        <taxon>Trebouxiophyceae</taxon>
        <taxon>Chlorellales</taxon>
        <taxon>Chlorellaceae</taxon>
        <taxon>Apatococcus</taxon>
    </lineage>
</organism>
<accession>A0AAW1SV83</accession>